<dbReference type="Proteomes" id="UP000186868">
    <property type="component" value="Unassembled WGS sequence"/>
</dbReference>
<gene>
    <name evidence="1" type="ORF">NIES593_11315</name>
</gene>
<dbReference type="Gene3D" id="2.60.120.560">
    <property type="entry name" value="Exo-inulinase, domain 1"/>
    <property type="match status" value="1"/>
</dbReference>
<evidence type="ECO:0000313" key="2">
    <source>
        <dbReference type="Proteomes" id="UP000186868"/>
    </source>
</evidence>
<comment type="caution">
    <text evidence="1">The sequence shown here is derived from an EMBL/GenBank/DDBJ whole genome shotgun (WGS) entry which is preliminary data.</text>
</comment>
<protein>
    <submittedName>
        <fullName evidence="1">Nucleotide-binding protein</fullName>
    </submittedName>
</protein>
<dbReference type="RefSeq" id="WP_073599672.1">
    <property type="nucleotide sequence ID" value="NZ_MRCB01000011.1"/>
</dbReference>
<sequence length="702" mass="77528">MKLHGRKRSQVTVAYSDRLTDSYSDNLPAGKVIGTSSPGGTIRRGADVEKQIAIDNGALRFQTLIKPGWGRQGIAYGPYARVNGLAFSVFLLNGHNTSESENIGQRLITRFWRWIRGSETENPALRLLRWLGCKHKQQTLRVFLWWIRNHKRVKTPRIDENLAVGWFPDEVPSNPLVQGNGAIVHATGPENGELWIRVGNELLSTFKGLQNLPVYYIIILREKGAAYYAASVPNAHGLAAYPNMRPLAIDPFNDDATVYAALYQSVLGQAGFRVDTRVYSAHVELVPELASWYGTAHVADDLIGEGLLAGSPAEVGGAWSVYRGSYGLTANGVRSLQTDSLAVLKPSAPSGLIHAIIETPAIVTTCGFLWRVRDKNNFWSFLISGNRCQLQIQENGISNVVAVSDEWYLAPNTTNSVQILDDGETFGLYLNGKQVFNTWFADTRLQEATGVGLSTVEANESLYIRHFEAHPRSLLIPRGLDLGSPWIAQGTQVVVSDDFDGAARNLERKTTSIGNKVWHKEIGRGAIALSGSGTAKVQANAQSPNPGRTAYTIAWDNPNLADLQVDITPPGTDRGQGHKSRAGLIFWQDANNYIIVNNWLDDFYGGASVSSFFYLDGFEELYDAVWTNVGSRIYWGVPYTLRVVFDGMHYMAFVNGEPVLYRALTDVYPDTPRLAINRVGIVANWEWGNDTGSLFDNFIAKV</sequence>
<name>A0A1U7HHK4_9CYAN</name>
<evidence type="ECO:0000313" key="1">
    <source>
        <dbReference type="EMBL" id="OKH23041.1"/>
    </source>
</evidence>
<reference evidence="1 2" key="1">
    <citation type="submission" date="2016-11" db="EMBL/GenBank/DDBJ databases">
        <title>Draft Genome Sequences of Nine Cyanobacterial Strains from Diverse Habitats.</title>
        <authorList>
            <person name="Zhu T."/>
            <person name="Hou S."/>
            <person name="Lu X."/>
            <person name="Hess W.R."/>
        </authorList>
    </citation>
    <scope>NUCLEOTIDE SEQUENCE [LARGE SCALE GENOMIC DNA]</scope>
    <source>
        <strain evidence="1 2">NIES-593</strain>
    </source>
</reference>
<organism evidence="1 2">
    <name type="scientific">Hydrococcus rivularis NIES-593</name>
    <dbReference type="NCBI Taxonomy" id="1921803"/>
    <lineage>
        <taxon>Bacteria</taxon>
        <taxon>Bacillati</taxon>
        <taxon>Cyanobacteriota</taxon>
        <taxon>Cyanophyceae</taxon>
        <taxon>Pleurocapsales</taxon>
        <taxon>Hydrococcaceae</taxon>
        <taxon>Hydrococcus</taxon>
    </lineage>
</organism>
<accession>A0A1U7HHK4</accession>
<dbReference type="STRING" id="1921803.NIES593_11315"/>
<keyword evidence="2" id="KW-1185">Reference proteome</keyword>
<dbReference type="EMBL" id="MRCB01000011">
    <property type="protein sequence ID" value="OKH23041.1"/>
    <property type="molecule type" value="Genomic_DNA"/>
</dbReference>
<dbReference type="AlphaFoldDB" id="A0A1U7HHK4"/>
<proteinExistence type="predicted"/>
<dbReference type="OrthoDB" id="23896at2"/>